<feature type="transmembrane region" description="Helical" evidence="1">
    <location>
        <begin position="104"/>
        <end position="121"/>
    </location>
</feature>
<feature type="transmembrane region" description="Helical" evidence="1">
    <location>
        <begin position="245"/>
        <end position="265"/>
    </location>
</feature>
<name>A0ABT8CTA9_9FLAO</name>
<feature type="transmembrane region" description="Helical" evidence="1">
    <location>
        <begin position="39"/>
        <end position="59"/>
    </location>
</feature>
<dbReference type="Proteomes" id="UP001242368">
    <property type="component" value="Unassembled WGS sequence"/>
</dbReference>
<organism evidence="2 3">
    <name type="scientific">Paenimyroides ceti</name>
    <dbReference type="NCBI Taxonomy" id="395087"/>
    <lineage>
        <taxon>Bacteria</taxon>
        <taxon>Pseudomonadati</taxon>
        <taxon>Bacteroidota</taxon>
        <taxon>Flavobacteriia</taxon>
        <taxon>Flavobacteriales</taxon>
        <taxon>Flavobacteriaceae</taxon>
        <taxon>Paenimyroides</taxon>
    </lineage>
</organism>
<feature type="transmembrane region" description="Helical" evidence="1">
    <location>
        <begin position="9"/>
        <end position="27"/>
    </location>
</feature>
<keyword evidence="3" id="KW-1185">Reference proteome</keyword>
<gene>
    <name evidence="2" type="ORF">QW060_04755</name>
</gene>
<feature type="transmembrane region" description="Helical" evidence="1">
    <location>
        <begin position="128"/>
        <end position="148"/>
    </location>
</feature>
<feature type="transmembrane region" description="Helical" evidence="1">
    <location>
        <begin position="220"/>
        <end position="239"/>
    </location>
</feature>
<accession>A0ABT8CTA9</accession>
<feature type="transmembrane region" description="Helical" evidence="1">
    <location>
        <begin position="277"/>
        <end position="298"/>
    </location>
</feature>
<sequence length="299" mass="34209">MKVLRKDQLQIVLQIVVTVLLLRFGLFKQIASEIALTDVQFLLYLLSIGFIASGGLILYGIIIQEEQPWRKIHKNIDKAYYLYLGVNILGIGISFFVSSAIDKTAYFGFFMGGAAIIYLYTTQWRKIILLNNIIFSLLITFASFIEIITDLMPTLNPLQTSAENTNNLLFEITTRFGILLFFLYFIKTILLDLKFMNLDLRNNKKTLATLHGRKKGSVRTTLLGLIPLVLLIAFALYYYPQLPLLSIYIAIAIILPYLFLLVKLWNAKTAKDYSLTNNILTIIIWLTIFSIVVLLFNLK</sequence>
<dbReference type="RefSeq" id="WP_290362508.1">
    <property type="nucleotide sequence ID" value="NZ_JAUFQU010000001.1"/>
</dbReference>
<proteinExistence type="predicted"/>
<protein>
    <recommendedName>
        <fullName evidence="4">Prenyltransferase</fullName>
    </recommendedName>
</protein>
<evidence type="ECO:0000313" key="3">
    <source>
        <dbReference type="Proteomes" id="UP001242368"/>
    </source>
</evidence>
<keyword evidence="1" id="KW-0812">Transmembrane</keyword>
<evidence type="ECO:0000313" key="2">
    <source>
        <dbReference type="EMBL" id="MDN3706435.1"/>
    </source>
</evidence>
<dbReference type="EMBL" id="JAUFQU010000001">
    <property type="protein sequence ID" value="MDN3706435.1"/>
    <property type="molecule type" value="Genomic_DNA"/>
</dbReference>
<keyword evidence="1" id="KW-0472">Membrane</keyword>
<feature type="transmembrane region" description="Helical" evidence="1">
    <location>
        <begin position="80"/>
        <end position="98"/>
    </location>
</feature>
<reference evidence="3" key="1">
    <citation type="journal article" date="2019" name="Int. J. Syst. Evol. Microbiol.">
        <title>The Global Catalogue of Microorganisms (GCM) 10K type strain sequencing project: providing services to taxonomists for standard genome sequencing and annotation.</title>
        <authorList>
            <consortium name="The Broad Institute Genomics Platform"/>
            <consortium name="The Broad Institute Genome Sequencing Center for Infectious Disease"/>
            <person name="Wu L."/>
            <person name="Ma J."/>
        </authorList>
    </citation>
    <scope>NUCLEOTIDE SEQUENCE [LARGE SCALE GENOMIC DNA]</scope>
    <source>
        <strain evidence="3">CECT 7184</strain>
    </source>
</reference>
<evidence type="ECO:0008006" key="4">
    <source>
        <dbReference type="Google" id="ProtNLM"/>
    </source>
</evidence>
<evidence type="ECO:0000256" key="1">
    <source>
        <dbReference type="SAM" id="Phobius"/>
    </source>
</evidence>
<keyword evidence="1" id="KW-1133">Transmembrane helix</keyword>
<comment type="caution">
    <text evidence="2">The sequence shown here is derived from an EMBL/GenBank/DDBJ whole genome shotgun (WGS) entry which is preliminary data.</text>
</comment>